<dbReference type="InterPro" id="IPR016186">
    <property type="entry name" value="C-type_lectin-like/link_sf"/>
</dbReference>
<dbReference type="SUPFAM" id="SSF56436">
    <property type="entry name" value="C-type lectin-like"/>
    <property type="match status" value="1"/>
</dbReference>
<keyword evidence="2" id="KW-1185">Reference proteome</keyword>
<dbReference type="InterPro" id="IPR016187">
    <property type="entry name" value="CTDL_fold"/>
</dbReference>
<proteinExistence type="predicted"/>
<reference evidence="1" key="1">
    <citation type="submission" date="2018-11" db="EMBL/GenBank/DDBJ databases">
        <authorList>
            <person name="Alioto T."/>
            <person name="Alioto T."/>
        </authorList>
    </citation>
    <scope>NUCLEOTIDE SEQUENCE</scope>
</reference>
<gene>
    <name evidence="1" type="ORF">MGAL_10B013287</name>
</gene>
<evidence type="ECO:0008006" key="3">
    <source>
        <dbReference type="Google" id="ProtNLM"/>
    </source>
</evidence>
<evidence type="ECO:0000313" key="2">
    <source>
        <dbReference type="Proteomes" id="UP000596742"/>
    </source>
</evidence>
<dbReference type="AlphaFoldDB" id="A0A8B6HQV2"/>
<sequence length="89" mass="10136">MAKWTFLSNYLSCVNKFWAGLRGTTWINGDPFVNVLGVTDNLNNLPDSNNPFDPEFDCGLFTFITTPEIVDASCNEKLRMYFVCEIPMN</sequence>
<name>A0A8B6HQV2_MYTGA</name>
<accession>A0A8B6HQV2</accession>
<evidence type="ECO:0000313" key="1">
    <source>
        <dbReference type="EMBL" id="VDI82644.1"/>
    </source>
</evidence>
<organism evidence="1 2">
    <name type="scientific">Mytilus galloprovincialis</name>
    <name type="common">Mediterranean mussel</name>
    <dbReference type="NCBI Taxonomy" id="29158"/>
    <lineage>
        <taxon>Eukaryota</taxon>
        <taxon>Metazoa</taxon>
        <taxon>Spiralia</taxon>
        <taxon>Lophotrochozoa</taxon>
        <taxon>Mollusca</taxon>
        <taxon>Bivalvia</taxon>
        <taxon>Autobranchia</taxon>
        <taxon>Pteriomorphia</taxon>
        <taxon>Mytilida</taxon>
        <taxon>Mytiloidea</taxon>
        <taxon>Mytilidae</taxon>
        <taxon>Mytilinae</taxon>
        <taxon>Mytilus</taxon>
    </lineage>
</organism>
<dbReference type="Proteomes" id="UP000596742">
    <property type="component" value="Unassembled WGS sequence"/>
</dbReference>
<comment type="caution">
    <text evidence="1">The sequence shown here is derived from an EMBL/GenBank/DDBJ whole genome shotgun (WGS) entry which is preliminary data.</text>
</comment>
<dbReference type="EMBL" id="UYJE01010378">
    <property type="protein sequence ID" value="VDI82644.1"/>
    <property type="molecule type" value="Genomic_DNA"/>
</dbReference>
<dbReference type="Gene3D" id="3.10.100.10">
    <property type="entry name" value="Mannose-Binding Protein A, subunit A"/>
    <property type="match status" value="1"/>
</dbReference>
<protein>
    <recommendedName>
        <fullName evidence="3">C-type lectin domain-containing protein</fullName>
    </recommendedName>
</protein>